<keyword evidence="3" id="KW-1185">Reference proteome</keyword>
<dbReference type="AlphaFoldDB" id="A0A5C6RNV0"/>
<evidence type="ECO:0000313" key="2">
    <source>
        <dbReference type="EMBL" id="TXB63072.1"/>
    </source>
</evidence>
<evidence type="ECO:0000256" key="1">
    <source>
        <dbReference type="SAM" id="Phobius"/>
    </source>
</evidence>
<proteinExistence type="predicted"/>
<dbReference type="EMBL" id="VOOR01000020">
    <property type="protein sequence ID" value="TXB63072.1"/>
    <property type="molecule type" value="Genomic_DNA"/>
</dbReference>
<reference evidence="2 3" key="1">
    <citation type="submission" date="2019-08" db="EMBL/GenBank/DDBJ databases">
        <title>Genome of Phaeodactylibacter luteus.</title>
        <authorList>
            <person name="Bowman J.P."/>
        </authorList>
    </citation>
    <scope>NUCLEOTIDE SEQUENCE [LARGE SCALE GENOMIC DNA]</scope>
    <source>
        <strain evidence="2 3">KCTC 42180</strain>
    </source>
</reference>
<accession>A0A5C6RNV0</accession>
<dbReference type="Proteomes" id="UP000321580">
    <property type="component" value="Unassembled WGS sequence"/>
</dbReference>
<keyword evidence="1" id="KW-0472">Membrane</keyword>
<evidence type="ECO:0000313" key="3">
    <source>
        <dbReference type="Proteomes" id="UP000321580"/>
    </source>
</evidence>
<feature type="transmembrane region" description="Helical" evidence="1">
    <location>
        <begin position="28"/>
        <end position="47"/>
    </location>
</feature>
<comment type="caution">
    <text evidence="2">The sequence shown here is derived from an EMBL/GenBank/DDBJ whole genome shotgun (WGS) entry which is preliminary data.</text>
</comment>
<dbReference type="Pfam" id="PF09527">
    <property type="entry name" value="ATPase_gene1"/>
    <property type="match status" value="1"/>
</dbReference>
<organism evidence="2 3">
    <name type="scientific">Phaeodactylibacter luteus</name>
    <dbReference type="NCBI Taxonomy" id="1564516"/>
    <lineage>
        <taxon>Bacteria</taxon>
        <taxon>Pseudomonadati</taxon>
        <taxon>Bacteroidota</taxon>
        <taxon>Saprospiria</taxon>
        <taxon>Saprospirales</taxon>
        <taxon>Haliscomenobacteraceae</taxon>
        <taxon>Phaeodactylibacter</taxon>
    </lineage>
</organism>
<dbReference type="OrthoDB" id="9798708at2"/>
<name>A0A5C6RNV0_9BACT</name>
<keyword evidence="1" id="KW-0812">Transmembrane</keyword>
<protein>
    <submittedName>
        <fullName evidence="2">AtpZ/AtpI family protein</fullName>
    </submittedName>
</protein>
<sequence length="59" mass="6455">MAFQMGAIILLGTLGGQKLDTYFQTERPYLTVLLALLSIFAALYVTLKDLLFGGQNGED</sequence>
<dbReference type="InterPro" id="IPR032820">
    <property type="entry name" value="ATPase_put"/>
</dbReference>
<keyword evidence="1" id="KW-1133">Transmembrane helix</keyword>
<gene>
    <name evidence="2" type="ORF">FRY97_11050</name>
</gene>